<dbReference type="PROSITE" id="PS51819">
    <property type="entry name" value="VOC"/>
    <property type="match status" value="1"/>
</dbReference>
<dbReference type="GO" id="GO:0051213">
    <property type="term" value="F:dioxygenase activity"/>
    <property type="evidence" value="ECO:0007669"/>
    <property type="project" value="UniProtKB-KW"/>
</dbReference>
<dbReference type="AlphaFoldDB" id="A0A6M0CDR3"/>
<keyword evidence="3" id="KW-1185">Reference proteome</keyword>
<dbReference type="InterPro" id="IPR037523">
    <property type="entry name" value="VOC_core"/>
</dbReference>
<evidence type="ECO:0000259" key="1">
    <source>
        <dbReference type="PROSITE" id="PS51819"/>
    </source>
</evidence>
<proteinExistence type="predicted"/>
<dbReference type="SUPFAM" id="SSF54593">
    <property type="entry name" value="Glyoxalase/Bleomycin resistance protein/Dihydroxybiphenyl dioxygenase"/>
    <property type="match status" value="1"/>
</dbReference>
<name>A0A6M0CDR3_9FLAO</name>
<organism evidence="2 3">
    <name type="scientific">Spongiivirga citrea</name>
    <dbReference type="NCBI Taxonomy" id="1481457"/>
    <lineage>
        <taxon>Bacteria</taxon>
        <taxon>Pseudomonadati</taxon>
        <taxon>Bacteroidota</taxon>
        <taxon>Flavobacteriia</taxon>
        <taxon>Flavobacteriales</taxon>
        <taxon>Flavobacteriaceae</taxon>
        <taxon>Spongiivirga</taxon>
    </lineage>
</organism>
<dbReference type="Pfam" id="PF00903">
    <property type="entry name" value="Glyoxalase"/>
    <property type="match status" value="1"/>
</dbReference>
<accession>A0A6M0CDR3</accession>
<evidence type="ECO:0000313" key="3">
    <source>
        <dbReference type="Proteomes" id="UP000474296"/>
    </source>
</evidence>
<dbReference type="Gene3D" id="3.10.180.10">
    <property type="entry name" value="2,3-Dihydroxybiphenyl 1,2-Dioxygenase, domain 1"/>
    <property type="match status" value="1"/>
</dbReference>
<keyword evidence="2" id="KW-0223">Dioxygenase</keyword>
<protein>
    <submittedName>
        <fullName evidence="2">Glyoxalase/bleomycin resistance/extradiol dioxygenase family protein</fullName>
    </submittedName>
</protein>
<evidence type="ECO:0000313" key="2">
    <source>
        <dbReference type="EMBL" id="NER15968.1"/>
    </source>
</evidence>
<dbReference type="Proteomes" id="UP000474296">
    <property type="component" value="Unassembled WGS sequence"/>
</dbReference>
<comment type="caution">
    <text evidence="2">The sequence shown here is derived from an EMBL/GenBank/DDBJ whole genome shotgun (WGS) entry which is preliminary data.</text>
</comment>
<keyword evidence="2" id="KW-0560">Oxidoreductase</keyword>
<gene>
    <name evidence="2" type="ORF">GWK10_02040</name>
</gene>
<dbReference type="InterPro" id="IPR029068">
    <property type="entry name" value="Glyas_Bleomycin-R_OHBP_Dase"/>
</dbReference>
<dbReference type="RefSeq" id="WP_164029229.1">
    <property type="nucleotide sequence ID" value="NZ_JAABOQ010000001.1"/>
</dbReference>
<reference evidence="2 3" key="1">
    <citation type="submission" date="2020-01" db="EMBL/GenBank/DDBJ databases">
        <title>Spongiivirga citrea KCTC 32990T.</title>
        <authorList>
            <person name="Wang G."/>
        </authorList>
    </citation>
    <scope>NUCLEOTIDE SEQUENCE [LARGE SCALE GENOMIC DNA]</scope>
    <source>
        <strain evidence="2 3">KCTC 32990</strain>
    </source>
</reference>
<dbReference type="InterPro" id="IPR004360">
    <property type="entry name" value="Glyas_Fos-R_dOase_dom"/>
</dbReference>
<sequence length="124" mass="14524">MKGYIKEIHPVLPVKNVFESLLYYTDKLGFNVAFADDEKNPTYAGITKDGIEIHLQWHDASEWEAGIDRPMLRFVVQHIESLYEEYKLKSVFHNHTSLSEKPWGTKEFAFYDPDMNGLTFYCDL</sequence>
<dbReference type="EMBL" id="JAABOQ010000001">
    <property type="protein sequence ID" value="NER15968.1"/>
    <property type="molecule type" value="Genomic_DNA"/>
</dbReference>
<feature type="domain" description="VOC" evidence="1">
    <location>
        <begin position="6"/>
        <end position="123"/>
    </location>
</feature>